<dbReference type="GO" id="GO:0006355">
    <property type="term" value="P:regulation of DNA-templated transcription"/>
    <property type="evidence" value="ECO:0007669"/>
    <property type="project" value="TreeGrafter"/>
</dbReference>
<dbReference type="OrthoDB" id="1678912at2759"/>
<dbReference type="GO" id="GO:0003677">
    <property type="term" value="F:DNA binding"/>
    <property type="evidence" value="ECO:0007669"/>
    <property type="project" value="InterPro"/>
</dbReference>
<dbReference type="STRING" id="5217.A0A4Q1BIV4"/>
<evidence type="ECO:0000256" key="8">
    <source>
        <dbReference type="ARBA" id="ARBA00022833"/>
    </source>
</evidence>
<feature type="region of interest" description="Disordered" evidence="14">
    <location>
        <begin position="1"/>
        <end position="166"/>
    </location>
</feature>
<keyword evidence="20" id="KW-1185">Reference proteome</keyword>
<evidence type="ECO:0000259" key="17">
    <source>
        <dbReference type="PROSITE" id="PS51183"/>
    </source>
</evidence>
<feature type="domain" description="JmjN" evidence="17">
    <location>
        <begin position="174"/>
        <end position="215"/>
    </location>
</feature>
<dbReference type="InterPro" id="IPR019787">
    <property type="entry name" value="Znf_PHD-finger"/>
</dbReference>
<comment type="similarity">
    <text evidence="3">Belongs to the JARID1 histone demethylase family.</text>
</comment>
<accession>A0A4Q1BIV4</accession>
<feature type="compositionally biased region" description="Polar residues" evidence="14">
    <location>
        <begin position="1805"/>
        <end position="1824"/>
    </location>
</feature>
<dbReference type="Pfam" id="PF01388">
    <property type="entry name" value="ARID"/>
    <property type="match status" value="1"/>
</dbReference>
<evidence type="ECO:0000256" key="6">
    <source>
        <dbReference type="ARBA" id="ARBA00022737"/>
    </source>
</evidence>
<dbReference type="PROSITE" id="PS51184">
    <property type="entry name" value="JMJC"/>
    <property type="match status" value="1"/>
</dbReference>
<dbReference type="VEuPathDB" id="FungiDB:TREMEDRAFT_63213"/>
<keyword evidence="11" id="KW-0539">Nucleus</keyword>
<dbReference type="InterPro" id="IPR048615">
    <property type="entry name" value="KDM5_C-hel"/>
</dbReference>
<proteinExistence type="inferred from homology"/>
<keyword evidence="6" id="KW-0677">Repeat</keyword>
<dbReference type="SUPFAM" id="SSF57903">
    <property type="entry name" value="FYVE/PHD zinc finger"/>
    <property type="match status" value="3"/>
</dbReference>
<evidence type="ECO:0000256" key="9">
    <source>
        <dbReference type="ARBA" id="ARBA00023002"/>
    </source>
</evidence>
<keyword evidence="9" id="KW-0560">Oxidoreductase</keyword>
<feature type="compositionally biased region" description="Basic and acidic residues" evidence="14">
    <location>
        <begin position="150"/>
        <end position="166"/>
    </location>
</feature>
<keyword evidence="10" id="KW-0408">Iron</keyword>
<dbReference type="EMBL" id="SDIL01000065">
    <property type="protein sequence ID" value="RXK37598.1"/>
    <property type="molecule type" value="Genomic_DNA"/>
</dbReference>
<evidence type="ECO:0000256" key="12">
    <source>
        <dbReference type="ARBA" id="ARBA00048734"/>
    </source>
</evidence>
<comment type="catalytic activity">
    <reaction evidence="12">
        <text>N(6),N(6),N(6)-trimethyl-L-lysyl(4)-[histone H3] + 3 2-oxoglutarate + 3 O2 = L-lysyl(4)-[histone H3] + 3 formaldehyde + 3 succinate + 3 CO2</text>
        <dbReference type="Rhea" id="RHEA:60208"/>
        <dbReference type="Rhea" id="RHEA-COMP:15537"/>
        <dbReference type="Rhea" id="RHEA-COMP:15547"/>
        <dbReference type="ChEBI" id="CHEBI:15379"/>
        <dbReference type="ChEBI" id="CHEBI:16526"/>
        <dbReference type="ChEBI" id="CHEBI:16810"/>
        <dbReference type="ChEBI" id="CHEBI:16842"/>
        <dbReference type="ChEBI" id="CHEBI:29969"/>
        <dbReference type="ChEBI" id="CHEBI:30031"/>
        <dbReference type="ChEBI" id="CHEBI:61961"/>
        <dbReference type="EC" id="1.14.11.67"/>
    </reaction>
</comment>
<dbReference type="SUPFAM" id="SSF51197">
    <property type="entry name" value="Clavaminate synthase-like"/>
    <property type="match status" value="1"/>
</dbReference>
<feature type="compositionally biased region" description="Polar residues" evidence="14">
    <location>
        <begin position="1754"/>
        <end position="1764"/>
    </location>
</feature>
<dbReference type="SMART" id="SM00501">
    <property type="entry name" value="BRIGHT"/>
    <property type="match status" value="1"/>
</dbReference>
<dbReference type="GO" id="GO:0008270">
    <property type="term" value="F:zinc ion binding"/>
    <property type="evidence" value="ECO:0007669"/>
    <property type="project" value="UniProtKB-KW"/>
</dbReference>
<feature type="domain" description="ARID" evidence="16">
    <location>
        <begin position="239"/>
        <end position="328"/>
    </location>
</feature>
<evidence type="ECO:0000259" key="18">
    <source>
        <dbReference type="PROSITE" id="PS51184"/>
    </source>
</evidence>
<evidence type="ECO:0000256" key="1">
    <source>
        <dbReference type="ARBA" id="ARBA00001954"/>
    </source>
</evidence>
<evidence type="ECO:0000256" key="4">
    <source>
        <dbReference type="ARBA" id="ARBA00012902"/>
    </source>
</evidence>
<dbReference type="Pfam" id="PF02928">
    <property type="entry name" value="zf-C5HC2"/>
    <property type="match status" value="1"/>
</dbReference>
<evidence type="ECO:0000256" key="7">
    <source>
        <dbReference type="ARBA" id="ARBA00022771"/>
    </source>
</evidence>
<dbReference type="SMART" id="SM00249">
    <property type="entry name" value="PHD"/>
    <property type="match status" value="3"/>
</dbReference>
<dbReference type="Gene3D" id="2.60.120.650">
    <property type="entry name" value="Cupin"/>
    <property type="match status" value="1"/>
</dbReference>
<dbReference type="PROSITE" id="PS51011">
    <property type="entry name" value="ARID"/>
    <property type="match status" value="1"/>
</dbReference>
<dbReference type="Pfam" id="PF00628">
    <property type="entry name" value="PHD"/>
    <property type="match status" value="1"/>
</dbReference>
<evidence type="ECO:0000256" key="5">
    <source>
        <dbReference type="ARBA" id="ARBA00022723"/>
    </source>
</evidence>
<feature type="compositionally biased region" description="Polar residues" evidence="14">
    <location>
        <begin position="1608"/>
        <end position="1656"/>
    </location>
</feature>
<sequence>MQSLADLARPTPSHPSGGKSSIVSGTSPSATRPSRTTTPRQINHQSRPSSGSQSRSSSSKAKKTFITCRSYPEVMPMPMPIQEDSDLHRSQRRSKQDALSKLDRSGTPVQQTNGPTATSFLPPPPPPAGPSVLRNPLNRPTIPNPPFDMKTVRTEAPRHPPARTEPRLFGLEECPTFYPSAQQFVDPMEYINSIGPEASQYGICKIVPPEGWRMPFCLETETFRFRTRLQRLNSLSAASRATVNFLDQLAMFHSSRGDPTVTIPIFDKQRLDLWRLRKEVIKMGGYEKVSRSQKWATVAEAVGHNPAYASQIQTAYQHIIVPFEKYQMRPKTASVSPLTPLSNGHETIPSKPPNFITETPASPTAAGKAGTGRSASTGGIQISNLSPTPSNVNPTRATSALPDFALASSSNGPAPSGPSGSSAPSGRIKVPGFSSADGSESELSDEDFPLTTPPQPAPPVEPTEYQKGDVCEVCRSGGAPDKMLLCDKCDCGYHIYCLDPPLKGLPAYEEWYCTSCLLGPGNGFGFEQGDEHSIPSLQARDAAFSHAYWQSHQPEQDDPHPMSRVFGKVHVSEADVEREFWRLTESMTDTVEVEYGADVHSTVHGSACPSLESHPLEPYSRDPWNLNNIPILRESLLRYIKSDISGMTVPWIYLGMLFSTFCWHNEDHYTYSINYMYWGETKTWYGIPGSDADKFETAIMSEAPDLFEQQPSLLYQLVTMMNPGRLKEQGVKVVACDQRPNEFVITWPKAYHCGFNHGINFNEAVNFALPDWLKFGKECVLRYKHHIKAPVFSHNELLITITLYSNSIKTALWLRDSLAEMVIQETARREKLRAEMPMINEVLVEEDCPEDQYQCFVCKGFCYLSQVTCGCTKHVTCVDHAQSICGCPSSKRTLRKRYSELQLEEILGEIEARARIPESWRERLLHLMSNPRPQLKSMRALLSDGEKIDHFIPEVHDLRALVVRANEWIEKVALLSTRKSTGRQKKGRQTGSTEEDSSRNPEIVRTLLKEVQRLAFDAPEILHLRQMIKAIDDFQSPAKVILSTPFEELELEECRRVLILGRGLNIELPELPLIASIVKRLEWFKKVGFEVDDRTMQYNDVINLLDEAEQCGIPSNNTFVLELKQREEKGKKWMEQVQNVLKSPRITFEQLDELIEGQELIPTNIEQMRVLETIRKTALGWQNNAKQFLSDPSTATITAITRLCRSVRGSQGPVSKIDIPEILELQSELDFHSQWHQRLSEVMNVSQTKVNSGLDNLLSSFRQHISPEDDLPNDEHYCFCREPSLEVMVNCQICQGRYHPKCVKIQPRHLSNPFICPICLPTTSSSFETGKEIRPSLHQIACLADGMSHWNFLIQPPVLSLLQTAIEMAIRYARILVPLIDPLDESKYITNPEILAHHARKMYWLPVAFDAVNGTKRIVLEQIVSKRLMDARKNDPNVGINGRKVRPRRPKLILKEVDEKVFGCICGKKQGEGVGGEGLVECHKCGQGYHSGCVWVEEMMIEGKNWRCPCCSVKEGKSYQKGVEVRVQMTAHKGTDIYVDYRKTITRFSTLPITQHLDLPGPEDKVIILTCTEFIPPVIPEGYVPSHQNDDDVEDLPTAKRRKLKGVNGNSNMKVGTMSNTNGNENSVPTPPLTNQSSFPTQPTLPSELDNSTSCLSIPVHSVDSTQSSLPHTDSTHPPPPPPPSSQSVNHITVNPGSPTVPTVPNVNATILNSVIPPTQPQASNIIQARSDSWRPSTSTSRPHDPSHLPINPSVRQNPLTDSRPSFRPHEPPRTVHSPRTTLDVGGSGTNIRSHPWLPTDRRLNMTNSPISPSRSTATTTSLGVVTPRAVSSWHPQVEKESRSGSALNGGTKDGVVEQRKVVDKVVGTELGKKEVVVEQESAVSGKQVRIGGNTKVEEDGVVDEGLKRQDENGEQGKILDNGVVVGSKNSGTVEPDKILKHTTINLGIGNKDGAIEQDRVPESRAINAGIGNKDGAIEQMKVSERRVIDPGSTQKDGRVAGGLREGEDVIMDDLSVKSSGETHGDTRQGGVVLESTGVGVTGEGGTDMEMHQGVLGLGNKEGVPVIGQGENHMMIE</sequence>
<dbReference type="InterPro" id="IPR003349">
    <property type="entry name" value="JmjN"/>
</dbReference>
<dbReference type="GO" id="GO:0005634">
    <property type="term" value="C:nucleus"/>
    <property type="evidence" value="ECO:0007669"/>
    <property type="project" value="UniProtKB-SubCell"/>
</dbReference>
<keyword evidence="7 13" id="KW-0863">Zinc-finger</keyword>
<dbReference type="FunFam" id="1.10.150.60:FF:000016">
    <property type="entry name" value="Putative Lysine-specific demethylase 5B"/>
    <property type="match status" value="1"/>
</dbReference>
<dbReference type="Pfam" id="PF02373">
    <property type="entry name" value="JmjC"/>
    <property type="match status" value="1"/>
</dbReference>
<dbReference type="GO" id="GO:0034647">
    <property type="term" value="F:histone H3K4me/H3K4me2/H3K4me3 demethylase activity"/>
    <property type="evidence" value="ECO:0007669"/>
    <property type="project" value="UniProtKB-EC"/>
</dbReference>
<dbReference type="InterPro" id="IPR001965">
    <property type="entry name" value="Znf_PHD"/>
</dbReference>
<evidence type="ECO:0000256" key="13">
    <source>
        <dbReference type="PROSITE-ProRule" id="PRU00146"/>
    </source>
</evidence>
<feature type="compositionally biased region" description="Low complexity" evidence="14">
    <location>
        <begin position="405"/>
        <end position="426"/>
    </location>
</feature>
<feature type="domain" description="PHD-type" evidence="15">
    <location>
        <begin position="1461"/>
        <end position="1514"/>
    </location>
</feature>
<feature type="compositionally biased region" description="Basic and acidic residues" evidence="14">
    <location>
        <begin position="85"/>
        <end position="104"/>
    </location>
</feature>
<dbReference type="SUPFAM" id="SSF46774">
    <property type="entry name" value="ARID-like"/>
    <property type="match status" value="1"/>
</dbReference>
<dbReference type="GO" id="GO:0000785">
    <property type="term" value="C:chromatin"/>
    <property type="evidence" value="ECO:0007669"/>
    <property type="project" value="TreeGrafter"/>
</dbReference>
<reference evidence="19 20" key="1">
    <citation type="submission" date="2016-06" db="EMBL/GenBank/DDBJ databases">
        <title>Evolution of pathogenesis and genome organization in the Tremellales.</title>
        <authorList>
            <person name="Cuomo C."/>
            <person name="Litvintseva A."/>
            <person name="Heitman J."/>
            <person name="Chen Y."/>
            <person name="Sun S."/>
            <person name="Springer D."/>
            <person name="Dromer F."/>
            <person name="Young S."/>
            <person name="Zeng Q."/>
            <person name="Chapman S."/>
            <person name="Gujja S."/>
            <person name="Saif S."/>
            <person name="Birren B."/>
        </authorList>
    </citation>
    <scope>NUCLEOTIDE SEQUENCE [LARGE SCALE GENOMIC DNA]</scope>
    <source>
        <strain evidence="19 20">ATCC 28783</strain>
    </source>
</reference>
<name>A0A4Q1BIV4_TREME</name>
<feature type="compositionally biased region" description="Polar residues" evidence="14">
    <location>
        <begin position="1689"/>
        <end position="1701"/>
    </location>
</feature>
<feature type="region of interest" description="Disordered" evidence="14">
    <location>
        <begin position="1600"/>
        <end position="1701"/>
    </location>
</feature>
<dbReference type="Gene3D" id="1.10.150.60">
    <property type="entry name" value="ARID DNA-binding domain"/>
    <property type="match status" value="1"/>
</dbReference>
<evidence type="ECO:0000256" key="3">
    <source>
        <dbReference type="ARBA" id="ARBA00006801"/>
    </source>
</evidence>
<dbReference type="InterPro" id="IPR003347">
    <property type="entry name" value="JmjC_dom"/>
</dbReference>
<feature type="region of interest" description="Disordered" evidence="14">
    <location>
        <begin position="1729"/>
        <end position="1853"/>
    </location>
</feature>
<dbReference type="InterPro" id="IPR036431">
    <property type="entry name" value="ARID_dom_sf"/>
</dbReference>
<protein>
    <recommendedName>
        <fullName evidence="4">[histone H3]-trimethyl-L-lysine(4) demethylase</fullName>
        <ecNumber evidence="4">1.14.11.67</ecNumber>
    </recommendedName>
</protein>
<evidence type="ECO:0000256" key="11">
    <source>
        <dbReference type="ARBA" id="ARBA00023242"/>
    </source>
</evidence>
<dbReference type="InterPro" id="IPR001606">
    <property type="entry name" value="ARID_dom"/>
</dbReference>
<gene>
    <name evidence="19" type="ORF">M231_05140</name>
</gene>
<dbReference type="InterPro" id="IPR011011">
    <property type="entry name" value="Znf_FYVE_PHD"/>
</dbReference>
<evidence type="ECO:0000256" key="14">
    <source>
        <dbReference type="SAM" id="MobiDB-lite"/>
    </source>
</evidence>
<dbReference type="InterPro" id="IPR019786">
    <property type="entry name" value="Zinc_finger_PHD-type_CS"/>
</dbReference>
<dbReference type="InterPro" id="IPR013637">
    <property type="entry name" value="Lys_sp_deMease-like_dom"/>
</dbReference>
<dbReference type="Pfam" id="PF02375">
    <property type="entry name" value="JmjN"/>
    <property type="match status" value="1"/>
</dbReference>
<feature type="compositionally biased region" description="Polar residues" evidence="14">
    <location>
        <begin position="1729"/>
        <end position="1741"/>
    </location>
</feature>
<feature type="domain" description="JmjC" evidence="18">
    <location>
        <begin position="618"/>
        <end position="784"/>
    </location>
</feature>
<evidence type="ECO:0000313" key="19">
    <source>
        <dbReference type="EMBL" id="RXK37598.1"/>
    </source>
</evidence>
<feature type="compositionally biased region" description="Polar residues" evidence="14">
    <location>
        <begin position="334"/>
        <end position="345"/>
    </location>
</feature>
<dbReference type="Proteomes" id="UP000289152">
    <property type="component" value="Unassembled WGS sequence"/>
</dbReference>
<dbReference type="Gene3D" id="2.30.30.1150">
    <property type="match status" value="1"/>
</dbReference>
<evidence type="ECO:0000259" key="15">
    <source>
        <dbReference type="PROSITE" id="PS50016"/>
    </source>
</evidence>
<evidence type="ECO:0000313" key="20">
    <source>
        <dbReference type="Proteomes" id="UP000289152"/>
    </source>
</evidence>
<dbReference type="Gene3D" id="3.30.40.10">
    <property type="entry name" value="Zinc/RING finger domain, C3HC4 (zinc finger)"/>
    <property type="match status" value="2"/>
</dbReference>
<evidence type="ECO:0000256" key="2">
    <source>
        <dbReference type="ARBA" id="ARBA00004123"/>
    </source>
</evidence>
<feature type="compositionally biased region" description="Low complexity" evidence="14">
    <location>
        <begin position="26"/>
        <end position="59"/>
    </location>
</feature>
<feature type="domain" description="PHD-type" evidence="15">
    <location>
        <begin position="468"/>
        <end position="519"/>
    </location>
</feature>
<keyword evidence="5" id="KW-0479">Metal-binding</keyword>
<dbReference type="SMART" id="SM00545">
    <property type="entry name" value="JmjN"/>
    <property type="match status" value="1"/>
</dbReference>
<dbReference type="Pfam" id="PF21323">
    <property type="entry name" value="KDM5_C-hel"/>
    <property type="match status" value="1"/>
</dbReference>
<feature type="compositionally biased region" description="Polar residues" evidence="14">
    <location>
        <begin position="373"/>
        <end position="398"/>
    </location>
</feature>
<dbReference type="FunCoup" id="A0A4Q1BIV4">
    <property type="interactions" value="432"/>
</dbReference>
<dbReference type="Pfam" id="PF08429">
    <property type="entry name" value="PLU-1"/>
    <property type="match status" value="1"/>
</dbReference>
<dbReference type="InterPro" id="IPR013083">
    <property type="entry name" value="Znf_RING/FYVE/PHD"/>
</dbReference>
<comment type="subcellular location">
    <subcellularLocation>
        <location evidence="2">Nucleus</location>
    </subcellularLocation>
</comment>
<dbReference type="InterPro" id="IPR004198">
    <property type="entry name" value="Znf_C5HC2"/>
</dbReference>
<feature type="compositionally biased region" description="Pro residues" evidence="14">
    <location>
        <begin position="451"/>
        <end position="461"/>
    </location>
</feature>
<dbReference type="PROSITE" id="PS01359">
    <property type="entry name" value="ZF_PHD_1"/>
    <property type="match status" value="2"/>
</dbReference>
<dbReference type="PANTHER" id="PTHR10694">
    <property type="entry name" value="LYSINE-SPECIFIC DEMETHYLASE"/>
    <property type="match status" value="1"/>
</dbReference>
<evidence type="ECO:0000256" key="10">
    <source>
        <dbReference type="ARBA" id="ARBA00023004"/>
    </source>
</evidence>
<keyword evidence="8" id="KW-0862">Zinc</keyword>
<dbReference type="SMART" id="SM01014">
    <property type="entry name" value="ARID"/>
    <property type="match status" value="1"/>
</dbReference>
<dbReference type="PROSITE" id="PS50016">
    <property type="entry name" value="ZF_PHD_2"/>
    <property type="match status" value="2"/>
</dbReference>
<organism evidence="19 20">
    <name type="scientific">Tremella mesenterica</name>
    <name type="common">Jelly fungus</name>
    <dbReference type="NCBI Taxonomy" id="5217"/>
    <lineage>
        <taxon>Eukaryota</taxon>
        <taxon>Fungi</taxon>
        <taxon>Dikarya</taxon>
        <taxon>Basidiomycota</taxon>
        <taxon>Agaricomycotina</taxon>
        <taxon>Tremellomycetes</taxon>
        <taxon>Tremellales</taxon>
        <taxon>Tremellaceae</taxon>
        <taxon>Tremella</taxon>
    </lineage>
</organism>
<dbReference type="EC" id="1.14.11.67" evidence="4"/>
<evidence type="ECO:0000259" key="16">
    <source>
        <dbReference type="PROSITE" id="PS51011"/>
    </source>
</evidence>
<dbReference type="CDD" id="cd15525">
    <property type="entry name" value="PHD_UHRF1_2"/>
    <property type="match status" value="1"/>
</dbReference>
<dbReference type="InParanoid" id="A0A4Q1BIV4"/>
<feature type="region of interest" description="Disordered" evidence="14">
    <location>
        <begin position="334"/>
        <end position="465"/>
    </location>
</feature>
<dbReference type="PROSITE" id="PS51183">
    <property type="entry name" value="JMJN"/>
    <property type="match status" value="1"/>
</dbReference>
<comment type="cofactor">
    <cofactor evidence="1">
        <name>Fe(2+)</name>
        <dbReference type="ChEBI" id="CHEBI:29033"/>
    </cofactor>
</comment>
<feature type="region of interest" description="Disordered" evidence="14">
    <location>
        <begin position="980"/>
        <end position="1001"/>
    </location>
</feature>
<dbReference type="SMART" id="SM00558">
    <property type="entry name" value="JmjC"/>
    <property type="match status" value="1"/>
</dbReference>
<comment type="caution">
    <text evidence="19">The sequence shown here is derived from an EMBL/GenBank/DDBJ whole genome shotgun (WGS) entry which is preliminary data.</text>
</comment>
<feature type="compositionally biased region" description="Acidic residues" evidence="14">
    <location>
        <begin position="439"/>
        <end position="448"/>
    </location>
</feature>
<dbReference type="CDD" id="cd16100">
    <property type="entry name" value="ARID"/>
    <property type="match status" value="1"/>
</dbReference>
<dbReference type="PANTHER" id="PTHR10694:SF33">
    <property type="entry name" value="LYSINE-SPECIFIC DEMETHYLASE 5"/>
    <property type="match status" value="1"/>
</dbReference>